<comment type="caution">
    <text evidence="2">The sequence shown here is derived from an EMBL/GenBank/DDBJ whole genome shotgun (WGS) entry which is preliminary data.</text>
</comment>
<name>A0A9J6CV04_RHIMP</name>
<evidence type="ECO:0000256" key="1">
    <source>
        <dbReference type="SAM" id="MobiDB-lite"/>
    </source>
</evidence>
<organism evidence="2 3">
    <name type="scientific">Rhipicephalus microplus</name>
    <name type="common">Cattle tick</name>
    <name type="synonym">Boophilus microplus</name>
    <dbReference type="NCBI Taxonomy" id="6941"/>
    <lineage>
        <taxon>Eukaryota</taxon>
        <taxon>Metazoa</taxon>
        <taxon>Ecdysozoa</taxon>
        <taxon>Arthropoda</taxon>
        <taxon>Chelicerata</taxon>
        <taxon>Arachnida</taxon>
        <taxon>Acari</taxon>
        <taxon>Parasitiformes</taxon>
        <taxon>Ixodida</taxon>
        <taxon>Ixodoidea</taxon>
        <taxon>Ixodidae</taxon>
        <taxon>Rhipicephalinae</taxon>
        <taxon>Rhipicephalus</taxon>
        <taxon>Boophilus</taxon>
    </lineage>
</organism>
<proteinExistence type="predicted"/>
<dbReference type="EMBL" id="JABSTU010006776">
    <property type="protein sequence ID" value="KAH7932326.1"/>
    <property type="molecule type" value="Genomic_DNA"/>
</dbReference>
<sequence>MATAAVETQKSTTLSSDEHEPRELVIHEHAPTPPGFPEHTQQKTISMLACVGRGRNSRSRNPDADNGGTLSKSLRPSSLGAHKADAGPPECSARKVRRDTAGRPRGCTSGSEHEHAPSKHTDGKPVADDVDTDSGFFFNLWVLCMPSRGHAFPRPATLITVVLRGAEG</sequence>
<reference evidence="2" key="2">
    <citation type="submission" date="2021-09" db="EMBL/GenBank/DDBJ databases">
        <authorList>
            <person name="Jia N."/>
            <person name="Wang J."/>
            <person name="Shi W."/>
            <person name="Du L."/>
            <person name="Sun Y."/>
            <person name="Zhan W."/>
            <person name="Jiang J."/>
            <person name="Wang Q."/>
            <person name="Zhang B."/>
            <person name="Ji P."/>
            <person name="Sakyi L.B."/>
            <person name="Cui X."/>
            <person name="Yuan T."/>
            <person name="Jiang B."/>
            <person name="Yang W."/>
            <person name="Lam T.T.-Y."/>
            <person name="Chang Q."/>
            <person name="Ding S."/>
            <person name="Wang X."/>
            <person name="Zhu J."/>
            <person name="Ruan X."/>
            <person name="Zhao L."/>
            <person name="Wei J."/>
            <person name="Que T."/>
            <person name="Du C."/>
            <person name="Cheng J."/>
            <person name="Dai P."/>
            <person name="Han X."/>
            <person name="Huang E."/>
            <person name="Gao Y."/>
            <person name="Liu J."/>
            <person name="Shao H."/>
            <person name="Ye R."/>
            <person name="Li L."/>
            <person name="Wei W."/>
            <person name="Wang X."/>
            <person name="Wang C."/>
            <person name="Huo Q."/>
            <person name="Li W."/>
            <person name="Guo W."/>
            <person name="Chen H."/>
            <person name="Chen S."/>
            <person name="Zhou L."/>
            <person name="Zhou L."/>
            <person name="Ni X."/>
            <person name="Tian J."/>
            <person name="Zhou Y."/>
            <person name="Sheng Y."/>
            <person name="Liu T."/>
            <person name="Pan Y."/>
            <person name="Xia L."/>
            <person name="Li J."/>
            <person name="Zhao F."/>
            <person name="Cao W."/>
        </authorList>
    </citation>
    <scope>NUCLEOTIDE SEQUENCE</scope>
    <source>
        <strain evidence="2">Rmic-2018</strain>
        <tissue evidence="2">Larvae</tissue>
    </source>
</reference>
<evidence type="ECO:0000313" key="2">
    <source>
        <dbReference type="EMBL" id="KAH7932326.1"/>
    </source>
</evidence>
<keyword evidence="3" id="KW-1185">Reference proteome</keyword>
<feature type="compositionally biased region" description="Basic and acidic residues" evidence="1">
    <location>
        <begin position="111"/>
        <end position="127"/>
    </location>
</feature>
<evidence type="ECO:0000313" key="3">
    <source>
        <dbReference type="Proteomes" id="UP000821866"/>
    </source>
</evidence>
<reference evidence="2" key="1">
    <citation type="journal article" date="2020" name="Cell">
        <title>Large-Scale Comparative Analyses of Tick Genomes Elucidate Their Genetic Diversity and Vector Capacities.</title>
        <authorList>
            <consortium name="Tick Genome and Microbiome Consortium (TIGMIC)"/>
            <person name="Jia N."/>
            <person name="Wang J."/>
            <person name="Shi W."/>
            <person name="Du L."/>
            <person name="Sun Y."/>
            <person name="Zhan W."/>
            <person name="Jiang J.F."/>
            <person name="Wang Q."/>
            <person name="Zhang B."/>
            <person name="Ji P."/>
            <person name="Bell-Sakyi L."/>
            <person name="Cui X.M."/>
            <person name="Yuan T.T."/>
            <person name="Jiang B.G."/>
            <person name="Yang W.F."/>
            <person name="Lam T.T."/>
            <person name="Chang Q.C."/>
            <person name="Ding S.J."/>
            <person name="Wang X.J."/>
            <person name="Zhu J.G."/>
            <person name="Ruan X.D."/>
            <person name="Zhao L."/>
            <person name="Wei J.T."/>
            <person name="Ye R.Z."/>
            <person name="Que T.C."/>
            <person name="Du C.H."/>
            <person name="Zhou Y.H."/>
            <person name="Cheng J.X."/>
            <person name="Dai P.F."/>
            <person name="Guo W.B."/>
            <person name="Han X.H."/>
            <person name="Huang E.J."/>
            <person name="Li L.F."/>
            <person name="Wei W."/>
            <person name="Gao Y.C."/>
            <person name="Liu J.Z."/>
            <person name="Shao H.Z."/>
            <person name="Wang X."/>
            <person name="Wang C.C."/>
            <person name="Yang T.C."/>
            <person name="Huo Q.B."/>
            <person name="Li W."/>
            <person name="Chen H.Y."/>
            <person name="Chen S.E."/>
            <person name="Zhou L.G."/>
            <person name="Ni X.B."/>
            <person name="Tian J.H."/>
            <person name="Sheng Y."/>
            <person name="Liu T."/>
            <person name="Pan Y.S."/>
            <person name="Xia L.Y."/>
            <person name="Li J."/>
            <person name="Zhao F."/>
            <person name="Cao W.C."/>
        </authorList>
    </citation>
    <scope>NUCLEOTIDE SEQUENCE</scope>
    <source>
        <strain evidence="2">Rmic-2018</strain>
    </source>
</reference>
<protein>
    <submittedName>
        <fullName evidence="2">Uncharacterized protein</fullName>
    </submittedName>
</protein>
<dbReference type="Proteomes" id="UP000821866">
    <property type="component" value="Unassembled WGS sequence"/>
</dbReference>
<gene>
    <name evidence="2" type="ORF">HPB51_029356</name>
</gene>
<dbReference type="AlphaFoldDB" id="A0A9J6CV04"/>
<feature type="compositionally biased region" description="Basic and acidic residues" evidence="1">
    <location>
        <begin position="16"/>
        <end position="30"/>
    </location>
</feature>
<feature type="compositionally biased region" description="Polar residues" evidence="1">
    <location>
        <begin position="1"/>
        <end position="15"/>
    </location>
</feature>
<accession>A0A9J6CV04</accession>
<feature type="region of interest" description="Disordered" evidence="1">
    <location>
        <begin position="1"/>
        <end position="127"/>
    </location>
</feature>